<dbReference type="AlphaFoldDB" id="A0A7W5YTI8"/>
<feature type="domain" description="YCII-related" evidence="2">
    <location>
        <begin position="1"/>
        <end position="112"/>
    </location>
</feature>
<dbReference type="Pfam" id="PF03795">
    <property type="entry name" value="YCII"/>
    <property type="match status" value="1"/>
</dbReference>
<comment type="caution">
    <text evidence="3">The sequence shown here is derived from an EMBL/GenBank/DDBJ whole genome shotgun (WGS) entry which is preliminary data.</text>
</comment>
<dbReference type="InterPro" id="IPR005545">
    <property type="entry name" value="YCII"/>
</dbReference>
<dbReference type="PANTHER" id="PTHR35174">
    <property type="entry name" value="BLL7171 PROTEIN-RELATED"/>
    <property type="match status" value="1"/>
</dbReference>
<proteinExistence type="inferred from homology"/>
<protein>
    <recommendedName>
        <fullName evidence="2">YCII-related domain-containing protein</fullName>
    </recommendedName>
</protein>
<evidence type="ECO:0000313" key="4">
    <source>
        <dbReference type="Proteomes" id="UP000579945"/>
    </source>
</evidence>
<gene>
    <name evidence="3" type="ORF">FHR33_006654</name>
</gene>
<dbReference type="Proteomes" id="UP000579945">
    <property type="component" value="Unassembled WGS sequence"/>
</dbReference>
<dbReference type="Gene3D" id="3.30.70.1060">
    <property type="entry name" value="Dimeric alpha+beta barrel"/>
    <property type="match status" value="1"/>
</dbReference>
<dbReference type="SUPFAM" id="SSF54909">
    <property type="entry name" value="Dimeric alpha+beta barrel"/>
    <property type="match status" value="1"/>
</dbReference>
<name>A0A7W5YTI8_9ACTN</name>
<dbReference type="PANTHER" id="PTHR35174:SF3">
    <property type="entry name" value="BLL7171 PROTEIN"/>
    <property type="match status" value="1"/>
</dbReference>
<organism evidence="3 4">
    <name type="scientific">Nonomuraea dietziae</name>
    <dbReference type="NCBI Taxonomy" id="65515"/>
    <lineage>
        <taxon>Bacteria</taxon>
        <taxon>Bacillati</taxon>
        <taxon>Actinomycetota</taxon>
        <taxon>Actinomycetes</taxon>
        <taxon>Streptosporangiales</taxon>
        <taxon>Streptosporangiaceae</taxon>
        <taxon>Nonomuraea</taxon>
    </lineage>
</organism>
<comment type="similarity">
    <text evidence="1">Belongs to the YciI family.</text>
</comment>
<evidence type="ECO:0000256" key="1">
    <source>
        <dbReference type="ARBA" id="ARBA00007689"/>
    </source>
</evidence>
<dbReference type="InterPro" id="IPR011008">
    <property type="entry name" value="Dimeric_a/b-barrel"/>
</dbReference>
<reference evidence="3 4" key="1">
    <citation type="submission" date="2020-08" db="EMBL/GenBank/DDBJ databases">
        <title>Sequencing the genomes of 1000 actinobacteria strains.</title>
        <authorList>
            <person name="Klenk H.-P."/>
        </authorList>
    </citation>
    <scope>NUCLEOTIDE SEQUENCE [LARGE SCALE GENOMIC DNA]</scope>
    <source>
        <strain evidence="3 4">DSM 44320</strain>
    </source>
</reference>
<dbReference type="EMBL" id="JACIBV010000001">
    <property type="protein sequence ID" value="MBB3730794.1"/>
    <property type="molecule type" value="Genomic_DNA"/>
</dbReference>
<keyword evidence="4" id="KW-1185">Reference proteome</keyword>
<evidence type="ECO:0000259" key="2">
    <source>
        <dbReference type="Pfam" id="PF03795"/>
    </source>
</evidence>
<evidence type="ECO:0000313" key="3">
    <source>
        <dbReference type="EMBL" id="MBB3730794.1"/>
    </source>
</evidence>
<accession>A0A7W5YTI8</accession>
<sequence length="115" mass="12369">MKYMLMIYTNAAASQAISKDFDRVVAQVDELIAELTANGEWVGGEALADPSASRTIRVINGVPAVTDGPFLESKEYLAGYCIIDCATPERAAEIAERWPDACYGGALELRPVVGE</sequence>